<dbReference type="CDD" id="cd19977">
    <property type="entry name" value="PBP1_EndR-like"/>
    <property type="match status" value="1"/>
</dbReference>
<dbReference type="PANTHER" id="PTHR30146:SF148">
    <property type="entry name" value="HTH-TYPE TRANSCRIPTIONAL REPRESSOR PURR-RELATED"/>
    <property type="match status" value="1"/>
</dbReference>
<keyword evidence="1" id="KW-0678">Repressor</keyword>
<dbReference type="GO" id="GO:0003700">
    <property type="term" value="F:DNA-binding transcription factor activity"/>
    <property type="evidence" value="ECO:0007669"/>
    <property type="project" value="TreeGrafter"/>
</dbReference>
<proteinExistence type="predicted"/>
<organism evidence="6 7">
    <name type="scientific">Petrocella atlantisensis</name>
    <dbReference type="NCBI Taxonomy" id="2173034"/>
    <lineage>
        <taxon>Bacteria</taxon>
        <taxon>Bacillati</taxon>
        <taxon>Bacillota</taxon>
        <taxon>Clostridia</taxon>
        <taxon>Lachnospirales</taxon>
        <taxon>Vallitaleaceae</taxon>
        <taxon>Petrocella</taxon>
    </lineage>
</organism>
<dbReference type="SUPFAM" id="SSF47413">
    <property type="entry name" value="lambda repressor-like DNA-binding domains"/>
    <property type="match status" value="1"/>
</dbReference>
<dbReference type="KEGG" id="cbar:PATL70BA_1174"/>
<accession>A0A3P7P0Q9</accession>
<dbReference type="InterPro" id="IPR028082">
    <property type="entry name" value="Peripla_BP_I"/>
</dbReference>
<feature type="domain" description="HTH lacI-type" evidence="5">
    <location>
        <begin position="9"/>
        <end position="64"/>
    </location>
</feature>
<dbReference type="AlphaFoldDB" id="A0A3P7P0Q9"/>
<dbReference type="SMART" id="SM00354">
    <property type="entry name" value="HTH_LACI"/>
    <property type="match status" value="1"/>
</dbReference>
<evidence type="ECO:0000259" key="5">
    <source>
        <dbReference type="PROSITE" id="PS50932"/>
    </source>
</evidence>
<keyword evidence="7" id="KW-1185">Reference proteome</keyword>
<dbReference type="Gene3D" id="1.10.260.40">
    <property type="entry name" value="lambda repressor-like DNA-binding domains"/>
    <property type="match status" value="1"/>
</dbReference>
<keyword evidence="3" id="KW-0238">DNA-binding</keyword>
<protein>
    <submittedName>
        <fullName evidence="6">LacI family transcriptional regulator</fullName>
    </submittedName>
</protein>
<dbReference type="PANTHER" id="PTHR30146">
    <property type="entry name" value="LACI-RELATED TRANSCRIPTIONAL REPRESSOR"/>
    <property type="match status" value="1"/>
</dbReference>
<dbReference type="InterPro" id="IPR010982">
    <property type="entry name" value="Lambda_DNA-bd_dom_sf"/>
</dbReference>
<dbReference type="PROSITE" id="PS00356">
    <property type="entry name" value="HTH_LACI_1"/>
    <property type="match status" value="1"/>
</dbReference>
<sequence>MERVFMEKIRMIDVAKKAGVSKSTVSQYLNKRYEFMSKDTRQRISEVIQELGFKPNSVARSLKLKKTNTIGIIVPNINYSFSTAVSRGVEDYCQKKGYSVIICNSDDNPEKEHAYIQMLQMKQVDGIIISSTGENNALLKEEIIRQLPLVLLDRIFEDIKIDMVCSDHRTGAFEAILHLIKMGHKRILVVIPDEHLNSSRVSRIKGYYDALVEYNIVADEDLIVYVSENNIDAKMDDLFKMDDPPTAIFCINDLATLQVLTYLKRKKIKIPEDVAVIGVDDFPAANLLESPLTVVGQHTYDMGIKAAELLIRRIEDKNVDKCVQHVFPCELIVRESCGFKKNDSL</sequence>
<dbReference type="InterPro" id="IPR046335">
    <property type="entry name" value="LacI/GalR-like_sensor"/>
</dbReference>
<dbReference type="Proteomes" id="UP000279029">
    <property type="component" value="Chromosome"/>
</dbReference>
<reference evidence="6 7" key="1">
    <citation type="submission" date="2018-09" db="EMBL/GenBank/DDBJ databases">
        <authorList>
            <person name="Postec A."/>
        </authorList>
    </citation>
    <scope>NUCLEOTIDE SEQUENCE [LARGE SCALE GENOMIC DNA]</scope>
    <source>
        <strain evidence="6">70B-A</strain>
    </source>
</reference>
<dbReference type="Gene3D" id="3.40.50.2300">
    <property type="match status" value="2"/>
</dbReference>
<evidence type="ECO:0000256" key="1">
    <source>
        <dbReference type="ARBA" id="ARBA00022491"/>
    </source>
</evidence>
<evidence type="ECO:0000256" key="4">
    <source>
        <dbReference type="ARBA" id="ARBA00023163"/>
    </source>
</evidence>
<evidence type="ECO:0000313" key="7">
    <source>
        <dbReference type="Proteomes" id="UP000279029"/>
    </source>
</evidence>
<evidence type="ECO:0000256" key="2">
    <source>
        <dbReference type="ARBA" id="ARBA00023015"/>
    </source>
</evidence>
<keyword evidence="2" id="KW-0805">Transcription regulation</keyword>
<dbReference type="OrthoDB" id="369222at2"/>
<gene>
    <name evidence="6" type="ORF">PATL70BA_1174</name>
</gene>
<dbReference type="GO" id="GO:0000976">
    <property type="term" value="F:transcription cis-regulatory region binding"/>
    <property type="evidence" value="ECO:0007669"/>
    <property type="project" value="TreeGrafter"/>
</dbReference>
<name>A0A3P7P0Q9_9FIRM</name>
<dbReference type="InterPro" id="IPR000843">
    <property type="entry name" value="HTH_LacI"/>
</dbReference>
<dbReference type="CDD" id="cd01392">
    <property type="entry name" value="HTH_LacI"/>
    <property type="match status" value="1"/>
</dbReference>
<dbReference type="PROSITE" id="PS50932">
    <property type="entry name" value="HTH_LACI_2"/>
    <property type="match status" value="1"/>
</dbReference>
<evidence type="ECO:0000256" key="3">
    <source>
        <dbReference type="ARBA" id="ARBA00023125"/>
    </source>
</evidence>
<keyword evidence="4" id="KW-0804">Transcription</keyword>
<evidence type="ECO:0000313" key="6">
    <source>
        <dbReference type="EMBL" id="VDN47050.1"/>
    </source>
</evidence>
<dbReference type="Pfam" id="PF00356">
    <property type="entry name" value="LacI"/>
    <property type="match status" value="1"/>
</dbReference>
<dbReference type="EMBL" id="LR130778">
    <property type="protein sequence ID" value="VDN47050.1"/>
    <property type="molecule type" value="Genomic_DNA"/>
</dbReference>
<dbReference type="SUPFAM" id="SSF53822">
    <property type="entry name" value="Periplasmic binding protein-like I"/>
    <property type="match status" value="1"/>
</dbReference>
<dbReference type="Pfam" id="PF13377">
    <property type="entry name" value="Peripla_BP_3"/>
    <property type="match status" value="1"/>
</dbReference>